<dbReference type="EMBL" id="JAWDIP010000003">
    <property type="protein sequence ID" value="MDY0395281.1"/>
    <property type="molecule type" value="Genomic_DNA"/>
</dbReference>
<accession>A0ABU5C7K3</accession>
<dbReference type="Proteomes" id="UP001281447">
    <property type="component" value="Unassembled WGS sequence"/>
</dbReference>
<organism evidence="1 2">
    <name type="scientific">Tigheibacillus halophilus</name>
    <dbReference type="NCBI Taxonomy" id="361280"/>
    <lineage>
        <taxon>Bacteria</taxon>
        <taxon>Bacillati</taxon>
        <taxon>Bacillota</taxon>
        <taxon>Bacilli</taxon>
        <taxon>Bacillales</taxon>
        <taxon>Bacillaceae</taxon>
        <taxon>Tigheibacillus</taxon>
    </lineage>
</organism>
<comment type="caution">
    <text evidence="1">The sequence shown here is derived from an EMBL/GenBank/DDBJ whole genome shotgun (WGS) entry which is preliminary data.</text>
</comment>
<evidence type="ECO:0000313" key="2">
    <source>
        <dbReference type="Proteomes" id="UP001281447"/>
    </source>
</evidence>
<protein>
    <submittedName>
        <fullName evidence="1">Uncharacterized protein</fullName>
    </submittedName>
</protein>
<name>A0ABU5C7K3_9BACI</name>
<gene>
    <name evidence="1" type="ORF">RWE15_13680</name>
</gene>
<proteinExistence type="predicted"/>
<evidence type="ECO:0000313" key="1">
    <source>
        <dbReference type="EMBL" id="MDY0395281.1"/>
    </source>
</evidence>
<dbReference type="RefSeq" id="WP_390356175.1">
    <property type="nucleotide sequence ID" value="NZ_JBHUIZ010000012.1"/>
</dbReference>
<keyword evidence="2" id="KW-1185">Reference proteome</keyword>
<sequence>MFSIGSSVAKFQAYLWMCYAIFSDIFVQRDTYALFQQKYRKKLLAGDI</sequence>
<reference evidence="1 2" key="1">
    <citation type="submission" date="2023-10" db="EMBL/GenBank/DDBJ databases">
        <title>Virgibacillus halophilus 5B73C genome.</title>
        <authorList>
            <person name="Miliotis G."/>
            <person name="Sengupta P."/>
            <person name="Hameed A."/>
            <person name="Chuvochina M."/>
            <person name="Mcdonagh F."/>
            <person name="Simpson A.C."/>
            <person name="Singh N.K."/>
            <person name="Rekha P.D."/>
            <person name="Raman K."/>
            <person name="Hugenholtz P."/>
            <person name="Venkateswaran K."/>
        </authorList>
    </citation>
    <scope>NUCLEOTIDE SEQUENCE [LARGE SCALE GENOMIC DNA]</scope>
    <source>
        <strain evidence="1 2">5B73C</strain>
    </source>
</reference>